<keyword evidence="1" id="KW-0732">Signal</keyword>
<dbReference type="AlphaFoldDB" id="A0AAD3DY82"/>
<evidence type="ECO:0000313" key="2">
    <source>
        <dbReference type="EMBL" id="GFR49254.1"/>
    </source>
</evidence>
<accession>A0AAD3DY82</accession>
<feature type="signal peptide" evidence="1">
    <location>
        <begin position="1"/>
        <end position="30"/>
    </location>
</feature>
<keyword evidence="3" id="KW-1185">Reference proteome</keyword>
<comment type="caution">
    <text evidence="2">The sequence shown here is derived from an EMBL/GenBank/DDBJ whole genome shotgun (WGS) entry which is preliminary data.</text>
</comment>
<dbReference type="Proteomes" id="UP001054857">
    <property type="component" value="Unassembled WGS sequence"/>
</dbReference>
<feature type="chain" id="PRO_5042077627" evidence="1">
    <location>
        <begin position="31"/>
        <end position="164"/>
    </location>
</feature>
<organism evidence="2 3">
    <name type="scientific">Astrephomene gubernaculifera</name>
    <dbReference type="NCBI Taxonomy" id="47775"/>
    <lineage>
        <taxon>Eukaryota</taxon>
        <taxon>Viridiplantae</taxon>
        <taxon>Chlorophyta</taxon>
        <taxon>core chlorophytes</taxon>
        <taxon>Chlorophyceae</taxon>
        <taxon>CS clade</taxon>
        <taxon>Chlamydomonadales</taxon>
        <taxon>Astrephomenaceae</taxon>
        <taxon>Astrephomene</taxon>
    </lineage>
</organism>
<proteinExistence type="predicted"/>
<sequence>SSPNPATTPAAAKLLCLVVTVLHSPLRTLSTPSQPHPVTRSVSCFLFTQPHPHAMVCGERLQEVARRLAGAAPNGAVVDSYGITRGGSRTGGSGGGGVSYIVALLEFGGNTAGMFGAAREFRVIAVTQGVQYTLRITTTRHRFLAQPEVRQLLRGVVDSFEVLQ</sequence>
<name>A0AAD3DY82_9CHLO</name>
<gene>
    <name evidence="2" type="ORF">Agub_g11270</name>
</gene>
<reference evidence="2 3" key="1">
    <citation type="journal article" date="2021" name="Sci. Rep.">
        <title>Genome sequencing of the multicellular alga Astrephomene provides insights into convergent evolution of germ-soma differentiation.</title>
        <authorList>
            <person name="Yamashita S."/>
            <person name="Yamamoto K."/>
            <person name="Matsuzaki R."/>
            <person name="Suzuki S."/>
            <person name="Yamaguchi H."/>
            <person name="Hirooka S."/>
            <person name="Minakuchi Y."/>
            <person name="Miyagishima S."/>
            <person name="Kawachi M."/>
            <person name="Toyoda A."/>
            <person name="Nozaki H."/>
        </authorList>
    </citation>
    <scope>NUCLEOTIDE SEQUENCE [LARGE SCALE GENOMIC DNA]</scope>
    <source>
        <strain evidence="2 3">NIES-4017</strain>
    </source>
</reference>
<evidence type="ECO:0000256" key="1">
    <source>
        <dbReference type="SAM" id="SignalP"/>
    </source>
</evidence>
<feature type="non-terminal residue" evidence="2">
    <location>
        <position position="1"/>
    </location>
</feature>
<evidence type="ECO:0000313" key="3">
    <source>
        <dbReference type="Proteomes" id="UP001054857"/>
    </source>
</evidence>
<protein>
    <submittedName>
        <fullName evidence="2">Uncharacterized protein</fullName>
    </submittedName>
</protein>
<dbReference type="EMBL" id="BMAR01000028">
    <property type="protein sequence ID" value="GFR49254.1"/>
    <property type="molecule type" value="Genomic_DNA"/>
</dbReference>